<dbReference type="Pfam" id="PF03446">
    <property type="entry name" value="NAD_binding_2"/>
    <property type="match status" value="1"/>
</dbReference>
<dbReference type="Pfam" id="PF14833">
    <property type="entry name" value="NAD_binding_11"/>
    <property type="match status" value="1"/>
</dbReference>
<dbReference type="InterPro" id="IPR013328">
    <property type="entry name" value="6PGD_dom2"/>
</dbReference>
<dbReference type="GO" id="GO:0016491">
    <property type="term" value="F:oxidoreductase activity"/>
    <property type="evidence" value="ECO:0007669"/>
    <property type="project" value="UniProtKB-KW"/>
</dbReference>
<evidence type="ECO:0000313" key="7">
    <source>
        <dbReference type="Proteomes" id="UP000318801"/>
    </source>
</evidence>
<reference evidence="6 7" key="1">
    <citation type="submission" date="2019-06" db="EMBL/GenBank/DDBJ databases">
        <authorList>
            <person name="Li M."/>
        </authorList>
    </citation>
    <scope>NUCLEOTIDE SEQUENCE [LARGE SCALE GENOMIC DNA]</scope>
    <source>
        <strain evidence="6 7">BGMRC2036</strain>
    </source>
</reference>
<dbReference type="InterPro" id="IPR029154">
    <property type="entry name" value="HIBADH-like_NADP-bd"/>
</dbReference>
<keyword evidence="1" id="KW-0560">Oxidoreductase</keyword>
<dbReference type="PANTHER" id="PTHR43060:SF15">
    <property type="entry name" value="3-HYDROXYISOBUTYRATE DEHYDROGENASE-LIKE 1, MITOCHONDRIAL-RELATED"/>
    <property type="match status" value="1"/>
</dbReference>
<organism evidence="6 7">
    <name type="scientific">Martelella alba</name>
    <dbReference type="NCBI Taxonomy" id="2590451"/>
    <lineage>
        <taxon>Bacteria</taxon>
        <taxon>Pseudomonadati</taxon>
        <taxon>Pseudomonadota</taxon>
        <taxon>Alphaproteobacteria</taxon>
        <taxon>Hyphomicrobiales</taxon>
        <taxon>Aurantimonadaceae</taxon>
        <taxon>Martelella</taxon>
    </lineage>
</organism>
<sequence>MAVNWDNEMLTVAFIGTGLMGAPMAKNLLKAGFSVTVWNRSRAKAEALVPFGARLAETPEEAVAAAEVVITMLSDGPAVADFLFAHGVAAKICKGATVIDMSSIRPAEARDHAERLAALGIYHIDAPVSGGTKGAEDGRLAIMAGGEAGHFEPLMPLFSAMGQAILLGPAGSGQLAKLANQAIVAITIGAVAEATLMVREGGIDPAAFRAVLKGGFADSVILQQHGKRMQDGDFVPGGRTVFQLKDLENVLSECREMGLELPLTTLQRDRFADLVERLDGGDLDHSALFLQLLDCNHRR</sequence>
<dbReference type="InterPro" id="IPR036291">
    <property type="entry name" value="NAD(P)-bd_dom_sf"/>
</dbReference>
<accession>A0A506UAC7</accession>
<dbReference type="Gene3D" id="3.40.50.720">
    <property type="entry name" value="NAD(P)-binding Rossmann-like Domain"/>
    <property type="match status" value="1"/>
</dbReference>
<feature type="active site" evidence="3">
    <location>
        <position position="177"/>
    </location>
</feature>
<dbReference type="GO" id="GO:0050661">
    <property type="term" value="F:NADP binding"/>
    <property type="evidence" value="ECO:0007669"/>
    <property type="project" value="InterPro"/>
</dbReference>
<dbReference type="PANTHER" id="PTHR43060">
    <property type="entry name" value="3-HYDROXYISOBUTYRATE DEHYDROGENASE-LIKE 1, MITOCHONDRIAL-RELATED"/>
    <property type="match status" value="1"/>
</dbReference>
<proteinExistence type="predicted"/>
<dbReference type="SUPFAM" id="SSF51735">
    <property type="entry name" value="NAD(P)-binding Rossmann-fold domains"/>
    <property type="match status" value="1"/>
</dbReference>
<dbReference type="RefSeq" id="WP_141149234.1">
    <property type="nucleotide sequence ID" value="NZ_VHLG01000007.1"/>
</dbReference>
<evidence type="ECO:0000259" key="4">
    <source>
        <dbReference type="Pfam" id="PF03446"/>
    </source>
</evidence>
<comment type="caution">
    <text evidence="6">The sequence shown here is derived from an EMBL/GenBank/DDBJ whole genome shotgun (WGS) entry which is preliminary data.</text>
</comment>
<dbReference type="GO" id="GO:0051287">
    <property type="term" value="F:NAD binding"/>
    <property type="evidence" value="ECO:0007669"/>
    <property type="project" value="InterPro"/>
</dbReference>
<dbReference type="AlphaFoldDB" id="A0A506UAC7"/>
<evidence type="ECO:0000256" key="1">
    <source>
        <dbReference type="ARBA" id="ARBA00023002"/>
    </source>
</evidence>
<evidence type="ECO:0000256" key="2">
    <source>
        <dbReference type="ARBA" id="ARBA00023027"/>
    </source>
</evidence>
<evidence type="ECO:0000256" key="3">
    <source>
        <dbReference type="PIRSR" id="PIRSR000103-1"/>
    </source>
</evidence>
<evidence type="ECO:0000259" key="5">
    <source>
        <dbReference type="Pfam" id="PF14833"/>
    </source>
</evidence>
<dbReference type="InterPro" id="IPR015815">
    <property type="entry name" value="HIBADH-related"/>
</dbReference>
<gene>
    <name evidence="6" type="ORF">FJU08_11875</name>
</gene>
<dbReference type="InterPro" id="IPR008927">
    <property type="entry name" value="6-PGluconate_DH-like_C_sf"/>
</dbReference>
<protein>
    <submittedName>
        <fullName evidence="6">NAD(P)-dependent oxidoreductase</fullName>
    </submittedName>
</protein>
<keyword evidence="2" id="KW-0520">NAD</keyword>
<dbReference type="Gene3D" id="1.10.1040.10">
    <property type="entry name" value="N-(1-d-carboxylethyl)-l-norvaline Dehydrogenase, domain 2"/>
    <property type="match status" value="1"/>
</dbReference>
<name>A0A506UAC7_9HYPH</name>
<feature type="domain" description="3-hydroxyisobutyrate dehydrogenase-like NAD-binding" evidence="5">
    <location>
        <begin position="171"/>
        <end position="288"/>
    </location>
</feature>
<dbReference type="PIRSF" id="PIRSF000103">
    <property type="entry name" value="HIBADH"/>
    <property type="match status" value="1"/>
</dbReference>
<dbReference type="OrthoDB" id="9812907at2"/>
<dbReference type="Proteomes" id="UP000318801">
    <property type="component" value="Unassembled WGS sequence"/>
</dbReference>
<dbReference type="InterPro" id="IPR006115">
    <property type="entry name" value="6PGDH_NADP-bd"/>
</dbReference>
<dbReference type="EMBL" id="VHLG01000007">
    <property type="protein sequence ID" value="TPW30024.1"/>
    <property type="molecule type" value="Genomic_DNA"/>
</dbReference>
<feature type="domain" description="6-phosphogluconate dehydrogenase NADP-binding" evidence="4">
    <location>
        <begin position="11"/>
        <end position="166"/>
    </location>
</feature>
<keyword evidence="7" id="KW-1185">Reference proteome</keyword>
<evidence type="ECO:0000313" key="6">
    <source>
        <dbReference type="EMBL" id="TPW30024.1"/>
    </source>
</evidence>
<dbReference type="SUPFAM" id="SSF48179">
    <property type="entry name" value="6-phosphogluconate dehydrogenase C-terminal domain-like"/>
    <property type="match status" value="1"/>
</dbReference>